<sequence length="80" mass="8876">MTDAKIRRSLTERLGKKTTILISHRATTLMQADFIIVLDEGKIVEQGTHAELMKKGGMYSRVVKLQSSLSEDVEGEVTGK</sequence>
<keyword evidence="1" id="KW-0547">Nucleotide-binding</keyword>
<evidence type="ECO:0000313" key="1">
    <source>
        <dbReference type="EMBL" id="MPM58630.1"/>
    </source>
</evidence>
<dbReference type="GO" id="GO:0005524">
    <property type="term" value="F:ATP binding"/>
    <property type="evidence" value="ECO:0007669"/>
    <property type="project" value="UniProtKB-KW"/>
</dbReference>
<reference evidence="1" key="1">
    <citation type="submission" date="2019-08" db="EMBL/GenBank/DDBJ databases">
        <authorList>
            <person name="Kucharzyk K."/>
            <person name="Murdoch R.W."/>
            <person name="Higgins S."/>
            <person name="Loffler F."/>
        </authorList>
    </citation>
    <scope>NUCLEOTIDE SEQUENCE</scope>
</reference>
<dbReference type="InterPro" id="IPR039421">
    <property type="entry name" value="Type_1_exporter"/>
</dbReference>
<organism evidence="1">
    <name type="scientific">bioreactor metagenome</name>
    <dbReference type="NCBI Taxonomy" id="1076179"/>
    <lineage>
        <taxon>unclassified sequences</taxon>
        <taxon>metagenomes</taxon>
        <taxon>ecological metagenomes</taxon>
    </lineage>
</organism>
<dbReference type="AlphaFoldDB" id="A0A645AZL2"/>
<accession>A0A645AZL2</accession>
<dbReference type="InterPro" id="IPR027417">
    <property type="entry name" value="P-loop_NTPase"/>
</dbReference>
<protein>
    <submittedName>
        <fullName evidence="1">Beta-(1--&gt;2)glucan export ATP-binding/permease protein NdvA</fullName>
    </submittedName>
</protein>
<proteinExistence type="predicted"/>
<dbReference type="EMBL" id="VSSQ01016870">
    <property type="protein sequence ID" value="MPM58630.1"/>
    <property type="molecule type" value="Genomic_DNA"/>
</dbReference>
<dbReference type="Gene3D" id="3.40.50.300">
    <property type="entry name" value="P-loop containing nucleotide triphosphate hydrolases"/>
    <property type="match status" value="1"/>
</dbReference>
<comment type="caution">
    <text evidence="1">The sequence shown here is derived from an EMBL/GenBank/DDBJ whole genome shotgun (WGS) entry which is preliminary data.</text>
</comment>
<dbReference type="GO" id="GO:0015421">
    <property type="term" value="F:ABC-type oligopeptide transporter activity"/>
    <property type="evidence" value="ECO:0007669"/>
    <property type="project" value="TreeGrafter"/>
</dbReference>
<dbReference type="PANTHER" id="PTHR43394">
    <property type="entry name" value="ATP-DEPENDENT PERMEASE MDL1, MITOCHONDRIAL"/>
    <property type="match status" value="1"/>
</dbReference>
<keyword evidence="1" id="KW-0067">ATP-binding</keyword>
<dbReference type="PANTHER" id="PTHR43394:SF1">
    <property type="entry name" value="ATP-BINDING CASSETTE SUB-FAMILY B MEMBER 10, MITOCHONDRIAL"/>
    <property type="match status" value="1"/>
</dbReference>
<name>A0A645AZL2_9ZZZZ</name>
<gene>
    <name evidence="1" type="primary">ndvA_2</name>
    <name evidence="1" type="ORF">SDC9_105462</name>
</gene>
<dbReference type="SUPFAM" id="SSF52540">
    <property type="entry name" value="P-loop containing nucleoside triphosphate hydrolases"/>
    <property type="match status" value="1"/>
</dbReference>